<comment type="caution">
    <text evidence="1">The sequence shown here is derived from an EMBL/GenBank/DDBJ whole genome shotgun (WGS) entry which is preliminary data.</text>
</comment>
<evidence type="ECO:0000313" key="1">
    <source>
        <dbReference type="EMBL" id="KAK7285740.1"/>
    </source>
</evidence>
<proteinExistence type="predicted"/>
<keyword evidence="2" id="KW-1185">Reference proteome</keyword>
<dbReference type="Proteomes" id="UP001359559">
    <property type="component" value="Unassembled WGS sequence"/>
</dbReference>
<gene>
    <name evidence="1" type="ORF">RJT34_20520</name>
</gene>
<organism evidence="1 2">
    <name type="scientific">Clitoria ternatea</name>
    <name type="common">Butterfly pea</name>
    <dbReference type="NCBI Taxonomy" id="43366"/>
    <lineage>
        <taxon>Eukaryota</taxon>
        <taxon>Viridiplantae</taxon>
        <taxon>Streptophyta</taxon>
        <taxon>Embryophyta</taxon>
        <taxon>Tracheophyta</taxon>
        <taxon>Spermatophyta</taxon>
        <taxon>Magnoliopsida</taxon>
        <taxon>eudicotyledons</taxon>
        <taxon>Gunneridae</taxon>
        <taxon>Pentapetalae</taxon>
        <taxon>rosids</taxon>
        <taxon>fabids</taxon>
        <taxon>Fabales</taxon>
        <taxon>Fabaceae</taxon>
        <taxon>Papilionoideae</taxon>
        <taxon>50 kb inversion clade</taxon>
        <taxon>NPAAA clade</taxon>
        <taxon>indigoferoid/millettioid clade</taxon>
        <taxon>Phaseoleae</taxon>
        <taxon>Clitoria</taxon>
    </lineage>
</organism>
<reference evidence="1 2" key="1">
    <citation type="submission" date="2024-01" db="EMBL/GenBank/DDBJ databases">
        <title>The genomes of 5 underutilized Papilionoideae crops provide insights into root nodulation and disease resistance.</title>
        <authorList>
            <person name="Yuan L."/>
        </authorList>
    </citation>
    <scope>NUCLEOTIDE SEQUENCE [LARGE SCALE GENOMIC DNA]</scope>
    <source>
        <strain evidence="1">LY-2023</strain>
        <tissue evidence="1">Leaf</tissue>
    </source>
</reference>
<dbReference type="EMBL" id="JAYKXN010000005">
    <property type="protein sequence ID" value="KAK7285740.1"/>
    <property type="molecule type" value="Genomic_DNA"/>
</dbReference>
<protein>
    <submittedName>
        <fullName evidence="1">Uncharacterized protein</fullName>
    </submittedName>
</protein>
<dbReference type="AlphaFoldDB" id="A0AAN9P521"/>
<sequence>MSLIVLDEQPPTTTSLQSIFSNFPISSWWPLQDAPTHSQSNYDSTSSKRESPLAVCFINQLTSVTNHHNLSLSLSLSLSLH</sequence>
<name>A0AAN9P521_CLITE</name>
<evidence type="ECO:0000313" key="2">
    <source>
        <dbReference type="Proteomes" id="UP001359559"/>
    </source>
</evidence>
<accession>A0AAN9P521</accession>